<comment type="caution">
    <text evidence="2">The sequence shown here is derived from an EMBL/GenBank/DDBJ whole genome shotgun (WGS) entry which is preliminary data.</text>
</comment>
<dbReference type="RefSeq" id="WP_170054368.1">
    <property type="nucleotide sequence ID" value="NZ_JABBKX010000003.1"/>
</dbReference>
<dbReference type="EMBL" id="JABBKX010000003">
    <property type="protein sequence ID" value="NMJ42157.1"/>
    <property type="molecule type" value="Genomic_DNA"/>
</dbReference>
<accession>A0A848EFC5</accession>
<gene>
    <name evidence="2" type="ORF">GWK16_12955</name>
</gene>
<dbReference type="InterPro" id="IPR035940">
    <property type="entry name" value="CAP_sf"/>
</dbReference>
<dbReference type="InterPro" id="IPR014044">
    <property type="entry name" value="CAP_dom"/>
</dbReference>
<name>A0A848EFC5_9PROT</name>
<dbReference type="PANTHER" id="PTHR31157:SF1">
    <property type="entry name" value="SCP DOMAIN-CONTAINING PROTEIN"/>
    <property type="match status" value="1"/>
</dbReference>
<evidence type="ECO:0000313" key="2">
    <source>
        <dbReference type="EMBL" id="NMJ42157.1"/>
    </source>
</evidence>
<proteinExistence type="predicted"/>
<protein>
    <submittedName>
        <fullName evidence="2">CAP domain-containing protein</fullName>
    </submittedName>
</protein>
<dbReference type="PANTHER" id="PTHR31157">
    <property type="entry name" value="SCP DOMAIN-CONTAINING PROTEIN"/>
    <property type="match status" value="1"/>
</dbReference>
<dbReference type="SUPFAM" id="SSF55797">
    <property type="entry name" value="PR-1-like"/>
    <property type="match status" value="1"/>
</dbReference>
<reference evidence="2 3" key="1">
    <citation type="submission" date="2020-03" db="EMBL/GenBank/DDBJ databases">
        <authorList>
            <person name="Sun Q."/>
        </authorList>
    </citation>
    <scope>NUCLEOTIDE SEQUENCE [LARGE SCALE GENOMIC DNA]</scope>
    <source>
        <strain evidence="2 3">JC162</strain>
    </source>
</reference>
<evidence type="ECO:0000313" key="3">
    <source>
        <dbReference type="Proteomes" id="UP000548582"/>
    </source>
</evidence>
<dbReference type="AlphaFoldDB" id="A0A848EFC5"/>
<evidence type="ECO:0000259" key="1">
    <source>
        <dbReference type="Pfam" id="PF00188"/>
    </source>
</evidence>
<dbReference type="Proteomes" id="UP000548582">
    <property type="component" value="Unassembled WGS sequence"/>
</dbReference>
<feature type="domain" description="SCP" evidence="1">
    <location>
        <begin position="52"/>
        <end position="158"/>
    </location>
</feature>
<dbReference type="Gene3D" id="3.40.33.10">
    <property type="entry name" value="CAP"/>
    <property type="match status" value="1"/>
</dbReference>
<organism evidence="2 3">
    <name type="scientific">Neoroseomonas marina</name>
    <dbReference type="NCBI Taxonomy" id="1232220"/>
    <lineage>
        <taxon>Bacteria</taxon>
        <taxon>Pseudomonadati</taxon>
        <taxon>Pseudomonadota</taxon>
        <taxon>Alphaproteobacteria</taxon>
        <taxon>Acetobacterales</taxon>
        <taxon>Acetobacteraceae</taxon>
        <taxon>Neoroseomonas</taxon>
    </lineage>
</organism>
<sequence>MSTGRARGVVNGMGGWEHRVPRRLVVAGAGMMLFGRPRPAGATEVWLQQALLREVNAFRASQRRRPLGLDARLSQAATAHSLDMLQWSRMTHAGSDGSDPGARISRAGYRWRSYRENVGAGYMGVPEVMHGWIASPGHRDNMLADDVTQVGVGYAGAPGMMPGNMPRLFWTLVLAAPR</sequence>
<dbReference type="CDD" id="cd05379">
    <property type="entry name" value="CAP_bacterial"/>
    <property type="match status" value="1"/>
</dbReference>
<keyword evidence="3" id="KW-1185">Reference proteome</keyword>
<dbReference type="Pfam" id="PF00188">
    <property type="entry name" value="CAP"/>
    <property type="match status" value="1"/>
</dbReference>